<comment type="cofactor">
    <cofactor evidence="5">
        <name>Fe(2+)</name>
        <dbReference type="ChEBI" id="CHEBI:29033"/>
    </cofactor>
    <text evidence="5">Binds 1 Fe(2+) ion per subunit.</text>
</comment>
<reference evidence="7 8" key="1">
    <citation type="submission" date="2020-03" db="EMBL/GenBank/DDBJ databases">
        <title>Draft Genome Sequence of Cudoniella acicularis.</title>
        <authorList>
            <person name="Buettner E."/>
            <person name="Kellner H."/>
        </authorList>
    </citation>
    <scope>NUCLEOTIDE SEQUENCE [LARGE SCALE GENOMIC DNA]</scope>
    <source>
        <strain evidence="7 8">DSM 108380</strain>
    </source>
</reference>
<dbReference type="GO" id="GO:0046872">
    <property type="term" value="F:metal ion binding"/>
    <property type="evidence" value="ECO:0007669"/>
    <property type="project" value="UniProtKB-KW"/>
</dbReference>
<accession>A0A8H4RE08</accession>
<feature type="binding site" evidence="5">
    <location>
        <position position="13"/>
    </location>
    <ligand>
        <name>Fe cation</name>
        <dbReference type="ChEBI" id="CHEBI:24875"/>
        <note>catalytic</note>
    </ligand>
</feature>
<keyword evidence="8" id="KW-1185">Reference proteome</keyword>
<protein>
    <submittedName>
        <fullName evidence="7">Uncharacterized protein</fullName>
    </submittedName>
</protein>
<dbReference type="Proteomes" id="UP000566819">
    <property type="component" value="Unassembled WGS sequence"/>
</dbReference>
<feature type="binding site" evidence="5">
    <location>
        <position position="84"/>
    </location>
    <ligand>
        <name>Fe cation</name>
        <dbReference type="ChEBI" id="CHEBI:24875"/>
        <note>catalytic</note>
    </ligand>
</feature>
<name>A0A8H4RE08_9HELO</name>
<organism evidence="7 8">
    <name type="scientific">Cudoniella acicularis</name>
    <dbReference type="NCBI Taxonomy" id="354080"/>
    <lineage>
        <taxon>Eukaryota</taxon>
        <taxon>Fungi</taxon>
        <taxon>Dikarya</taxon>
        <taxon>Ascomycota</taxon>
        <taxon>Pezizomycotina</taxon>
        <taxon>Leotiomycetes</taxon>
        <taxon>Helotiales</taxon>
        <taxon>Tricladiaceae</taxon>
        <taxon>Cudoniella</taxon>
    </lineage>
</organism>
<gene>
    <name evidence="7" type="ORF">G7Y89_g10365</name>
</gene>
<evidence type="ECO:0000256" key="1">
    <source>
        <dbReference type="ARBA" id="ARBA00006787"/>
    </source>
</evidence>
<keyword evidence="6" id="KW-0472">Membrane</keyword>
<dbReference type="GO" id="GO:0016121">
    <property type="term" value="P:carotene catabolic process"/>
    <property type="evidence" value="ECO:0007669"/>
    <property type="project" value="TreeGrafter"/>
</dbReference>
<dbReference type="PANTHER" id="PTHR10543">
    <property type="entry name" value="BETA-CAROTENE DIOXYGENASE"/>
    <property type="match status" value="1"/>
</dbReference>
<dbReference type="PANTHER" id="PTHR10543:SF24">
    <property type="entry name" value="CAROTENOID ISOMEROOXYGENASE"/>
    <property type="match status" value="1"/>
</dbReference>
<dbReference type="InterPro" id="IPR004294">
    <property type="entry name" value="Carotenoid_Oase"/>
</dbReference>
<dbReference type="AlphaFoldDB" id="A0A8H4RE08"/>
<dbReference type="OrthoDB" id="120613at2759"/>
<evidence type="ECO:0000256" key="5">
    <source>
        <dbReference type="PIRSR" id="PIRSR604294-1"/>
    </source>
</evidence>
<evidence type="ECO:0000313" key="8">
    <source>
        <dbReference type="Proteomes" id="UP000566819"/>
    </source>
</evidence>
<evidence type="ECO:0000256" key="4">
    <source>
        <dbReference type="ARBA" id="ARBA00023004"/>
    </source>
</evidence>
<keyword evidence="2 5" id="KW-0479">Metal-binding</keyword>
<dbReference type="EMBL" id="JAAMPI010000910">
    <property type="protein sequence ID" value="KAF4627788.1"/>
    <property type="molecule type" value="Genomic_DNA"/>
</dbReference>
<feature type="transmembrane region" description="Helical" evidence="6">
    <location>
        <begin position="21"/>
        <end position="39"/>
    </location>
</feature>
<sequence length="569" mass="62375">MVSGPGIKPAYMHSFFRTADYIVLVIWGSHMSGMGLSIITQQNMVDALAPWDSAQKNRWFVIDNKPGGRGLVAEFESPASFCFHSVNAWQEGNDIVCEFSEYENTDIIHGLYYENMMSNGANAEKFAKEKGNSHVPNMVRYRLVDIPGQGEKTSLHGKGEALPLAEKITSIPKHQSGDLPTINPSFSTRETRYIYSIINRGFSSFLDGISKVDMKTKEVLYWDNPKGHTPGEAIFVPNPEGEAEDDGVLLSVVLDGFSERSYLVVIDAVTMEEVGRADVGPPCKSELQLPLPHPKFPLSKDDTSNALSSNFPSFNCTFFSKLQPPIPVPKMHLLTCILTFTLLLTTLTHGHGIVTSPPPRTPGPASLSLCGPDITNLIKSDNQSGTEILHKASVADPLYTPSCNIFLCKGLQLSDNLPNIQKYKSGEVVTMRVWTRIPHIGWASVAVVDAREGNERYPNLLVGKPLLNFETGSLTGYAVGEGVGDDGDGKEVSELEYKGPPVDMEFNVTIPEGLEKRCAVAGDCVLQWTWFGRVVKQTYESCIDFVVVPDKSSVESGVQESEHGQKVLG</sequence>
<dbReference type="Pfam" id="PF03055">
    <property type="entry name" value="RPE65"/>
    <property type="match status" value="1"/>
</dbReference>
<comment type="similarity">
    <text evidence="1">Belongs to the carotenoid oxygenase family.</text>
</comment>
<evidence type="ECO:0000313" key="7">
    <source>
        <dbReference type="EMBL" id="KAF4627788.1"/>
    </source>
</evidence>
<keyword evidence="6" id="KW-0812">Transmembrane</keyword>
<keyword evidence="3" id="KW-0560">Oxidoreductase</keyword>
<evidence type="ECO:0000256" key="6">
    <source>
        <dbReference type="SAM" id="Phobius"/>
    </source>
</evidence>
<keyword evidence="4 5" id="KW-0408">Iron</keyword>
<keyword evidence="6" id="KW-1133">Transmembrane helix</keyword>
<dbReference type="GO" id="GO:0010436">
    <property type="term" value="F:carotenoid dioxygenase activity"/>
    <property type="evidence" value="ECO:0007669"/>
    <property type="project" value="TreeGrafter"/>
</dbReference>
<evidence type="ECO:0000256" key="2">
    <source>
        <dbReference type="ARBA" id="ARBA00022723"/>
    </source>
</evidence>
<proteinExistence type="inferred from homology"/>
<evidence type="ECO:0000256" key="3">
    <source>
        <dbReference type="ARBA" id="ARBA00023002"/>
    </source>
</evidence>
<comment type="caution">
    <text evidence="7">The sequence shown here is derived from an EMBL/GenBank/DDBJ whole genome shotgun (WGS) entry which is preliminary data.</text>
</comment>